<keyword evidence="3" id="KW-0238">DNA-binding</keyword>
<dbReference type="RefSeq" id="WP_366921550.1">
    <property type="nucleotide sequence ID" value="NZ_CP121694.1"/>
</dbReference>
<dbReference type="GO" id="GO:0003677">
    <property type="term" value="F:DNA binding"/>
    <property type="evidence" value="ECO:0007669"/>
    <property type="project" value="UniProtKB-KW"/>
</dbReference>
<proteinExistence type="inferred from homology"/>
<dbReference type="InterPro" id="IPR050950">
    <property type="entry name" value="HTH-type_LysR_regulators"/>
</dbReference>
<keyword evidence="7" id="KW-1185">Reference proteome</keyword>
<organism evidence="6 7">
    <name type="scientific">Metallumcola ferriviriculae</name>
    <dbReference type="NCBI Taxonomy" id="3039180"/>
    <lineage>
        <taxon>Bacteria</taxon>
        <taxon>Bacillati</taxon>
        <taxon>Bacillota</taxon>
        <taxon>Clostridia</taxon>
        <taxon>Neomoorellales</taxon>
        <taxon>Desulfitibacteraceae</taxon>
        <taxon>Metallumcola</taxon>
    </lineage>
</organism>
<evidence type="ECO:0000256" key="1">
    <source>
        <dbReference type="ARBA" id="ARBA00009437"/>
    </source>
</evidence>
<dbReference type="GO" id="GO:0003700">
    <property type="term" value="F:DNA-binding transcription factor activity"/>
    <property type="evidence" value="ECO:0007669"/>
    <property type="project" value="InterPro"/>
</dbReference>
<protein>
    <submittedName>
        <fullName evidence="6">LysR family transcriptional regulator</fullName>
    </submittedName>
</protein>
<dbReference type="GO" id="GO:0005829">
    <property type="term" value="C:cytosol"/>
    <property type="evidence" value="ECO:0007669"/>
    <property type="project" value="TreeGrafter"/>
</dbReference>
<evidence type="ECO:0000313" key="7">
    <source>
        <dbReference type="Proteomes" id="UP001329915"/>
    </source>
</evidence>
<dbReference type="InterPro" id="IPR036388">
    <property type="entry name" value="WH-like_DNA-bd_sf"/>
</dbReference>
<dbReference type="Pfam" id="PF00126">
    <property type="entry name" value="HTH_1"/>
    <property type="match status" value="1"/>
</dbReference>
<gene>
    <name evidence="6" type="ORF">MFMK1_001954</name>
</gene>
<dbReference type="PRINTS" id="PR00039">
    <property type="entry name" value="HTHLYSR"/>
</dbReference>
<dbReference type="CDD" id="cd05466">
    <property type="entry name" value="PBP2_LTTR_substrate"/>
    <property type="match status" value="1"/>
</dbReference>
<dbReference type="InterPro" id="IPR005119">
    <property type="entry name" value="LysR_subst-bd"/>
</dbReference>
<dbReference type="PANTHER" id="PTHR30419:SF8">
    <property type="entry name" value="NITROGEN ASSIMILATION TRANSCRIPTIONAL ACTIVATOR-RELATED"/>
    <property type="match status" value="1"/>
</dbReference>
<keyword evidence="2" id="KW-0805">Transcription regulation</keyword>
<dbReference type="EMBL" id="CP121694">
    <property type="protein sequence ID" value="WRO22130.1"/>
    <property type="molecule type" value="Genomic_DNA"/>
</dbReference>
<evidence type="ECO:0000256" key="3">
    <source>
        <dbReference type="ARBA" id="ARBA00023125"/>
    </source>
</evidence>
<evidence type="ECO:0000259" key="5">
    <source>
        <dbReference type="PROSITE" id="PS50931"/>
    </source>
</evidence>
<dbReference type="Gene3D" id="1.10.10.10">
    <property type="entry name" value="Winged helix-like DNA-binding domain superfamily/Winged helix DNA-binding domain"/>
    <property type="match status" value="1"/>
</dbReference>
<dbReference type="PROSITE" id="PS50931">
    <property type="entry name" value="HTH_LYSR"/>
    <property type="match status" value="1"/>
</dbReference>
<dbReference type="KEGG" id="dbc:MFMK1_001954"/>
<evidence type="ECO:0000256" key="4">
    <source>
        <dbReference type="ARBA" id="ARBA00023163"/>
    </source>
</evidence>
<evidence type="ECO:0000313" key="6">
    <source>
        <dbReference type="EMBL" id="WRO22130.1"/>
    </source>
</evidence>
<comment type="similarity">
    <text evidence="1">Belongs to the LysR transcriptional regulatory family.</text>
</comment>
<dbReference type="Pfam" id="PF03466">
    <property type="entry name" value="LysR_substrate"/>
    <property type="match status" value="1"/>
</dbReference>
<reference evidence="6 7" key="1">
    <citation type="submission" date="2023-04" db="EMBL/GenBank/DDBJ databases">
        <authorList>
            <person name="Hsu D."/>
        </authorList>
    </citation>
    <scope>NUCLEOTIDE SEQUENCE [LARGE SCALE GENOMIC DNA]</scope>
    <source>
        <strain evidence="6 7">MK1</strain>
    </source>
</reference>
<sequence length="294" mass="33842">MRWQQMVGFYHVAKTGKFTKAAEKTYRTQSALTQQVKKLEEEMGCQLLERVGKKKLLLTPAGRKCFAFVETVLNNYDYLVEEISVLNGQKRGKLKIAAPYTTLNQLLPKVVEQYMVQFPWVELSLLDRPQRAVIELVKSGEVDLGFAIESIIPGNLDKKHWKIIESVLAVPREHPLAKEKTVMLEQIARYPLILPPEGGAYNNRKKLEELFRQNSLNYRVIMESSNVELSAVYVEMGLGISFATVVRDLPLLERKNFVFISLNHYFKPQYLDVITRKDKPIPPYMDAFLSLLHP</sequence>
<evidence type="ECO:0000256" key="2">
    <source>
        <dbReference type="ARBA" id="ARBA00023015"/>
    </source>
</evidence>
<dbReference type="InterPro" id="IPR036390">
    <property type="entry name" value="WH_DNA-bd_sf"/>
</dbReference>
<name>A0AAU0UPL2_9FIRM</name>
<dbReference type="Gene3D" id="3.40.190.10">
    <property type="entry name" value="Periplasmic binding protein-like II"/>
    <property type="match status" value="2"/>
</dbReference>
<dbReference type="Proteomes" id="UP001329915">
    <property type="component" value="Chromosome"/>
</dbReference>
<dbReference type="AlphaFoldDB" id="A0AAU0UPL2"/>
<dbReference type="PANTHER" id="PTHR30419">
    <property type="entry name" value="HTH-TYPE TRANSCRIPTIONAL REGULATOR YBHD"/>
    <property type="match status" value="1"/>
</dbReference>
<dbReference type="SUPFAM" id="SSF46785">
    <property type="entry name" value="Winged helix' DNA-binding domain"/>
    <property type="match status" value="1"/>
</dbReference>
<accession>A0AAU0UPL2</accession>
<dbReference type="InterPro" id="IPR000847">
    <property type="entry name" value="LysR_HTH_N"/>
</dbReference>
<dbReference type="FunFam" id="1.10.10.10:FF:000001">
    <property type="entry name" value="LysR family transcriptional regulator"/>
    <property type="match status" value="1"/>
</dbReference>
<keyword evidence="4" id="KW-0804">Transcription</keyword>
<dbReference type="SUPFAM" id="SSF53850">
    <property type="entry name" value="Periplasmic binding protein-like II"/>
    <property type="match status" value="1"/>
</dbReference>
<feature type="domain" description="HTH lysR-type" evidence="5">
    <location>
        <begin position="1"/>
        <end position="59"/>
    </location>
</feature>